<feature type="compositionally biased region" description="Polar residues" evidence="1">
    <location>
        <begin position="736"/>
        <end position="745"/>
    </location>
</feature>
<comment type="caution">
    <text evidence="4">The sequence shown here is derived from an EMBL/GenBank/DDBJ whole genome shotgun (WGS) entry which is preliminary data.</text>
</comment>
<dbReference type="Proteomes" id="UP000750502">
    <property type="component" value="Unassembled WGS sequence"/>
</dbReference>
<dbReference type="InterPro" id="IPR055795">
    <property type="entry name" value="DUF7371"/>
</dbReference>
<feature type="compositionally biased region" description="Low complexity" evidence="1">
    <location>
        <begin position="51"/>
        <end position="76"/>
    </location>
</feature>
<evidence type="ECO:0000259" key="3">
    <source>
        <dbReference type="Pfam" id="PF24086"/>
    </source>
</evidence>
<feature type="compositionally biased region" description="Polar residues" evidence="1">
    <location>
        <begin position="994"/>
        <end position="1010"/>
    </location>
</feature>
<protein>
    <recommendedName>
        <fullName evidence="3">DUF7371 domain-containing protein</fullName>
    </recommendedName>
</protein>
<feature type="compositionally biased region" description="Low complexity" evidence="1">
    <location>
        <begin position="27"/>
        <end position="36"/>
    </location>
</feature>
<feature type="compositionally biased region" description="Low complexity" evidence="1">
    <location>
        <begin position="230"/>
        <end position="241"/>
    </location>
</feature>
<dbReference type="Pfam" id="PF24086">
    <property type="entry name" value="DUF7371"/>
    <property type="match status" value="1"/>
</dbReference>
<feature type="compositionally biased region" description="Polar residues" evidence="1">
    <location>
        <begin position="764"/>
        <end position="799"/>
    </location>
</feature>
<feature type="compositionally biased region" description="Low complexity" evidence="1">
    <location>
        <begin position="356"/>
        <end position="367"/>
    </location>
</feature>
<feature type="domain" description="DUF7371" evidence="3">
    <location>
        <begin position="1110"/>
        <end position="1298"/>
    </location>
</feature>
<feature type="compositionally biased region" description="Low complexity" evidence="1">
    <location>
        <begin position="146"/>
        <end position="160"/>
    </location>
</feature>
<accession>A0A9P7LB99</accession>
<dbReference type="EMBL" id="JADFTT010000004">
    <property type="protein sequence ID" value="KAG5774214.1"/>
    <property type="molecule type" value="Genomic_DNA"/>
</dbReference>
<feature type="compositionally biased region" description="Low complexity" evidence="1">
    <location>
        <begin position="278"/>
        <end position="303"/>
    </location>
</feature>
<feature type="compositionally biased region" description="Polar residues" evidence="1">
    <location>
        <begin position="428"/>
        <end position="454"/>
    </location>
</feature>
<feature type="signal peptide" evidence="2">
    <location>
        <begin position="1"/>
        <end position="21"/>
    </location>
</feature>
<reference evidence="4" key="2">
    <citation type="submission" date="2020-10" db="EMBL/GenBank/DDBJ databases">
        <authorList>
            <person name="Peck L.D."/>
            <person name="Nowell R.W."/>
            <person name="Flood J."/>
            <person name="Ryan M.J."/>
            <person name="Barraclough T.G."/>
        </authorList>
    </citation>
    <scope>NUCLEOTIDE SEQUENCE</scope>
    <source>
        <strain evidence="4">IMI 127659i</strain>
    </source>
</reference>
<feature type="region of interest" description="Disordered" evidence="1">
    <location>
        <begin position="982"/>
        <end position="1012"/>
    </location>
</feature>
<feature type="compositionally biased region" description="Gly residues" evidence="1">
    <location>
        <begin position="90"/>
        <end position="114"/>
    </location>
</feature>
<feature type="compositionally biased region" description="Polar residues" evidence="1">
    <location>
        <begin position="378"/>
        <end position="400"/>
    </location>
</feature>
<dbReference type="OrthoDB" id="5385013at2759"/>
<reference evidence="4" key="1">
    <citation type="journal article" date="2020" name="bioRxiv">
        <title>Historical genomics reveals the evolutionary mechanisms behind multiple outbreaks of the host-specific coffee wilt pathogen Fusarium xylarioides.</title>
        <authorList>
            <person name="Peck D."/>
            <person name="Nowell R.W."/>
            <person name="Flood J."/>
            <person name="Ryan M.J."/>
            <person name="Barraclough T.G."/>
        </authorList>
    </citation>
    <scope>NUCLEOTIDE SEQUENCE</scope>
    <source>
        <strain evidence="4">IMI 127659i</strain>
    </source>
</reference>
<proteinExistence type="predicted"/>
<feature type="region of interest" description="Disordered" evidence="1">
    <location>
        <begin position="1076"/>
        <end position="1101"/>
    </location>
</feature>
<evidence type="ECO:0000313" key="4">
    <source>
        <dbReference type="EMBL" id="KAG5774214.1"/>
    </source>
</evidence>
<organism evidence="4 5">
    <name type="scientific">Fusarium xylarioides</name>
    <dbReference type="NCBI Taxonomy" id="221167"/>
    <lineage>
        <taxon>Eukaryota</taxon>
        <taxon>Fungi</taxon>
        <taxon>Dikarya</taxon>
        <taxon>Ascomycota</taxon>
        <taxon>Pezizomycotina</taxon>
        <taxon>Sordariomycetes</taxon>
        <taxon>Hypocreomycetidae</taxon>
        <taxon>Hypocreales</taxon>
        <taxon>Nectriaceae</taxon>
        <taxon>Fusarium</taxon>
        <taxon>Fusarium fujikuroi species complex</taxon>
    </lineage>
</organism>
<keyword evidence="5" id="KW-1185">Reference proteome</keyword>
<evidence type="ECO:0000256" key="2">
    <source>
        <dbReference type="SAM" id="SignalP"/>
    </source>
</evidence>
<feature type="region of interest" description="Disordered" evidence="1">
    <location>
        <begin position="683"/>
        <end position="745"/>
    </location>
</feature>
<sequence length="1335" mass="132283">MRIAASLGVLVATGLLGHTAAQATDYGNPNGNPVGSSPGGSGNTIPGNTDGSGSPSYPSSAAGNVPGSLPSSVGPGSTDGGSNGLPPNGPSGGPGSVPGGVPGSIPGGVPGGVPGNLPGNSSPNIPGAGSIIVPGSFPTNAPQNIPGSPGSPNAGASGLPTCSLRSTKTVVVTVYPTDTQDGQDFPWPDDSDSDGSEFPSPFPTKPADFTSLMPASSVPPFTTLTLDIWGPDGSPSSSGTGSDDGTGSGDSSNPEDGNGTGNGNSAGGANDPSDDSDSSNSGSNSGSESGVSNSSGSDGENSSQKNPDFPSFSQAPGSNGAPGYSDGASGDDSSAGFPGASGANTAAPTPFPAPGSPSNGGVPGSQPQFPSAIPPQEASDSLPVTTQAGPQGQGENSPWFTNAPGGNDAGQPVPSFITITGQDGLPTIVSSGSNVGPGQEQSSATPGFTQSGNNPDLPGGVPTAFPLPSAVSAGIPGSQGPSNSQAGSLPGSGSGGGITTCATFTITGTDGLPTVIDSTWIVPSSTPSFEDSSQLPVTGIPQASLSGIPIDVGSIPTGPISAPGIPQDGSGGSGSSTCTSYTIIGTDGLPTVVHSTWAVPVTGSDSDSGHPSGAAGSDSSGGFLTISGLSTFGPDDNPGSLSTTSNLGGAIPITTSTSYTVIGADGLPTVVGTTLVIPGPTNTDPSISIGTGGPSWASDSLPNSATSAITMHTTGAPELPSSGPSDASGLDDGSEGITTCTSYTTIGPDGLPTIVDSTWVIPGSANTQPESPGNPSFVSDSLTSGLPTGNPGPVTSSPGLPSGGNDGEVSGLTTCITYTVIGTDGLPTVVDSTFVVPTGTANPAGTSITNDQADSSLGSPEAFTTITTAVVLGPDGKPTPTEQTIVFSDSSALGVSADVPQATSSGITPPFNSEPALTTGDLGPLSTSIPTLNGYNDGMPEDSISVILTDASADAQGTSASGSGTTTGTFTWTVTSVVDTSNGPVFSDGAEQPPFTSNPSGDGSSDQLPQTAYGPVASENTLWPLSAGTATLQTTTWTNVIKDKTTSYTIDYPLTTLATVTVPRKRFFRRQGMSWSNTTASDSSVTSPTATETTSKASSPSICATGGSIGNTTIDFDNSNPGPLFNPVENIWFSGGFLIAPPSSRQSQPYIPTSGGQLVEFVPPALSNTTSTISGDVAQIGVGPHAASPCFRFDLFGASLGCDAHGDEKWCEFEISAYRWNETSSTEESIAWSETKQVPACPTFSEGGYELTRVDLDGYTDLSSVLITVRVSQNLRVWWGDDFRVGWTDNSCIAASCRTNVPSQLVKRETVLSALRQGVYQWTPHELKRLEDSLV</sequence>
<evidence type="ECO:0000313" key="5">
    <source>
        <dbReference type="Proteomes" id="UP000750502"/>
    </source>
</evidence>
<feature type="compositionally biased region" description="Low complexity" evidence="1">
    <location>
        <begin position="321"/>
        <end position="348"/>
    </location>
</feature>
<name>A0A9P7LB99_9HYPO</name>
<feature type="compositionally biased region" description="Polar residues" evidence="1">
    <location>
        <begin position="697"/>
        <end position="713"/>
    </location>
</feature>
<feature type="region of interest" description="Disordered" evidence="1">
    <location>
        <begin position="22"/>
        <end position="494"/>
    </location>
</feature>
<evidence type="ECO:0000256" key="1">
    <source>
        <dbReference type="SAM" id="MobiDB-lite"/>
    </source>
</evidence>
<feature type="chain" id="PRO_5040352367" description="DUF7371 domain-containing protein" evidence="2">
    <location>
        <begin position="22"/>
        <end position="1335"/>
    </location>
</feature>
<feature type="region of interest" description="Disordered" evidence="1">
    <location>
        <begin position="761"/>
        <end position="808"/>
    </location>
</feature>
<feature type="compositionally biased region" description="Polar residues" evidence="1">
    <location>
        <begin position="163"/>
        <end position="182"/>
    </location>
</feature>
<feature type="compositionally biased region" description="Low complexity" evidence="1">
    <location>
        <begin position="115"/>
        <end position="127"/>
    </location>
</feature>
<keyword evidence="2" id="KW-0732">Signal</keyword>
<gene>
    <name evidence="4" type="ORF">H9Q72_000282</name>
</gene>